<keyword evidence="2" id="KW-0539">Nucleus</keyword>
<sequence>MRKVDDSIDAVDVIENERSNFVIDVPSQSFVRAGKGAHEQMLQEKRFLFEMICAEMAMDGKKLAKVEKKNEVVTKGLLKRGDKLRHDIEGTHAECVKRASELACFKEMQVLEKEGGNRRIEKLRSEVEASKEREKEGQKYFKALQDVLNGISTS</sequence>
<dbReference type="GO" id="GO:0000398">
    <property type="term" value="P:mRNA splicing, via spliceosome"/>
    <property type="evidence" value="ECO:0007669"/>
    <property type="project" value="InterPro"/>
</dbReference>
<dbReference type="EMBL" id="HBIB01020086">
    <property type="protein sequence ID" value="CAE0250792.1"/>
    <property type="molecule type" value="Transcribed_RNA"/>
</dbReference>
<dbReference type="GO" id="GO:0000974">
    <property type="term" value="C:Prp19 complex"/>
    <property type="evidence" value="ECO:0007669"/>
    <property type="project" value="InterPro"/>
</dbReference>
<organism evidence="3">
    <name type="scientific">Palpitomonas bilix</name>
    <dbReference type="NCBI Taxonomy" id="652834"/>
    <lineage>
        <taxon>Eukaryota</taxon>
        <taxon>Eukaryota incertae sedis</taxon>
    </lineage>
</organism>
<dbReference type="PANTHER" id="PTHR45885:SF1">
    <property type="entry name" value="CELL DIVISION CYCLE 5-LIKE PROTEIN"/>
    <property type="match status" value="1"/>
</dbReference>
<dbReference type="GO" id="GO:0003677">
    <property type="term" value="F:DNA binding"/>
    <property type="evidence" value="ECO:0007669"/>
    <property type="project" value="UniProtKB-KW"/>
</dbReference>
<accession>A0A7S3G5G1</accession>
<evidence type="ECO:0000256" key="1">
    <source>
        <dbReference type="ARBA" id="ARBA00023125"/>
    </source>
</evidence>
<name>A0A7S3G5G1_9EUKA</name>
<reference evidence="3" key="1">
    <citation type="submission" date="2021-01" db="EMBL/GenBank/DDBJ databases">
        <authorList>
            <person name="Corre E."/>
            <person name="Pelletier E."/>
            <person name="Niang G."/>
            <person name="Scheremetjew M."/>
            <person name="Finn R."/>
            <person name="Kale V."/>
            <person name="Holt S."/>
            <person name="Cochrane G."/>
            <person name="Meng A."/>
            <person name="Brown T."/>
            <person name="Cohen L."/>
        </authorList>
    </citation>
    <scope>NUCLEOTIDE SEQUENCE</scope>
    <source>
        <strain evidence="3">NIES-2562</strain>
    </source>
</reference>
<dbReference type="InterPro" id="IPR047242">
    <property type="entry name" value="CDC5L/Cef1"/>
</dbReference>
<keyword evidence="1" id="KW-0238">DNA-binding</keyword>
<dbReference type="GO" id="GO:0005681">
    <property type="term" value="C:spliceosomal complex"/>
    <property type="evidence" value="ECO:0007669"/>
    <property type="project" value="TreeGrafter"/>
</dbReference>
<dbReference type="PANTHER" id="PTHR45885">
    <property type="entry name" value="CELL DIVISION CYCLE 5-LIKE PROTEIN"/>
    <property type="match status" value="1"/>
</dbReference>
<dbReference type="AlphaFoldDB" id="A0A7S3G5G1"/>
<gene>
    <name evidence="3" type="ORF">PBIL07802_LOCUS12997</name>
</gene>
<proteinExistence type="predicted"/>
<evidence type="ECO:0000313" key="3">
    <source>
        <dbReference type="EMBL" id="CAE0250792.1"/>
    </source>
</evidence>
<evidence type="ECO:0000256" key="2">
    <source>
        <dbReference type="ARBA" id="ARBA00023242"/>
    </source>
</evidence>
<protein>
    <submittedName>
        <fullName evidence="3">Uncharacterized protein</fullName>
    </submittedName>
</protein>